<accession>A0A3M2SA32</accession>
<evidence type="ECO:0000256" key="1">
    <source>
        <dbReference type="SAM" id="Coils"/>
    </source>
</evidence>
<feature type="signal peptide" evidence="3">
    <location>
        <begin position="1"/>
        <end position="20"/>
    </location>
</feature>
<protein>
    <submittedName>
        <fullName evidence="4">Uncharacterized protein</fullName>
    </submittedName>
</protein>
<feature type="chain" id="PRO_5018244387" evidence="3">
    <location>
        <begin position="21"/>
        <end position="323"/>
    </location>
</feature>
<proteinExistence type="predicted"/>
<organism evidence="4 5">
    <name type="scientific">Fusarium kuroshium</name>
    <dbReference type="NCBI Taxonomy" id="2010991"/>
    <lineage>
        <taxon>Eukaryota</taxon>
        <taxon>Fungi</taxon>
        <taxon>Dikarya</taxon>
        <taxon>Ascomycota</taxon>
        <taxon>Pezizomycotina</taxon>
        <taxon>Sordariomycetes</taxon>
        <taxon>Hypocreomycetidae</taxon>
        <taxon>Hypocreales</taxon>
        <taxon>Nectriaceae</taxon>
        <taxon>Fusarium</taxon>
        <taxon>Fusarium solani species complex</taxon>
    </lineage>
</organism>
<evidence type="ECO:0000313" key="4">
    <source>
        <dbReference type="EMBL" id="RMJ14411.1"/>
    </source>
</evidence>
<keyword evidence="5" id="KW-1185">Reference proteome</keyword>
<comment type="caution">
    <text evidence="4">The sequence shown here is derived from an EMBL/GenBank/DDBJ whole genome shotgun (WGS) entry which is preliminary data.</text>
</comment>
<feature type="region of interest" description="Disordered" evidence="2">
    <location>
        <begin position="200"/>
        <end position="221"/>
    </location>
</feature>
<evidence type="ECO:0000256" key="2">
    <source>
        <dbReference type="SAM" id="MobiDB-lite"/>
    </source>
</evidence>
<name>A0A3M2SA32_9HYPO</name>
<reference evidence="4 5" key="1">
    <citation type="submission" date="2017-06" db="EMBL/GenBank/DDBJ databases">
        <title>Comparative genomic analysis of Ambrosia Fusariam Clade fungi.</title>
        <authorList>
            <person name="Stajich J.E."/>
            <person name="Carrillo J."/>
            <person name="Kijimoto T."/>
            <person name="Eskalen A."/>
            <person name="O'Donnell K."/>
            <person name="Kasson M."/>
        </authorList>
    </citation>
    <scope>NUCLEOTIDE SEQUENCE [LARGE SCALE GENOMIC DNA]</scope>
    <source>
        <strain evidence="4">UCR3666</strain>
    </source>
</reference>
<dbReference type="EMBL" id="NKUJ01000086">
    <property type="protein sequence ID" value="RMJ14411.1"/>
    <property type="molecule type" value="Genomic_DNA"/>
</dbReference>
<evidence type="ECO:0000313" key="5">
    <source>
        <dbReference type="Proteomes" id="UP000277212"/>
    </source>
</evidence>
<evidence type="ECO:0000256" key="3">
    <source>
        <dbReference type="SAM" id="SignalP"/>
    </source>
</evidence>
<keyword evidence="1" id="KW-0175">Coiled coil</keyword>
<dbReference type="AlphaFoldDB" id="A0A3M2SA32"/>
<keyword evidence="3" id="KW-0732">Signal</keyword>
<dbReference type="OrthoDB" id="3677120at2759"/>
<dbReference type="Proteomes" id="UP000277212">
    <property type="component" value="Unassembled WGS sequence"/>
</dbReference>
<gene>
    <name evidence="4" type="ORF">CDV36_005912</name>
</gene>
<feature type="coiled-coil region" evidence="1">
    <location>
        <begin position="157"/>
        <end position="184"/>
    </location>
</feature>
<sequence length="323" mass="35156">MFFSKTSLAFLAMTHGLVSGSPMPQSDGEFDGTRPKPGIECDGLIQPSYKDCRSIIDGNVYFGNGDERDVCVNQHACRIFREGNCRISFCNNEDEEVCDSSKEWGRRTSAIISYCEPDDGGGYESPAEPKPWTEVAIRANTDWKMAAMKAAAGKSGATEEVMTLEENEAEVKQIEEEQKAKHALHARDDDSFEITNRRKSVERPGAQTEMTDRLPNGGKWVASKSKTETVGITASVSLGGSLFDVMTAEIGLEVSSSYSVTSGTSIEIPIECEGNQSGVVVWFPLFDYCAGKFQPSGDSGSIWVPLDSETSTGNFRVRCLGDA</sequence>